<dbReference type="Proteomes" id="UP000480151">
    <property type="component" value="Unassembled WGS sequence"/>
</dbReference>
<gene>
    <name evidence="1" type="ORF">G5B47_02320</name>
</gene>
<accession>A0A6M1PGZ9</accession>
<proteinExistence type="predicted"/>
<comment type="caution">
    <text evidence="1">The sequence shown here is derived from an EMBL/GenBank/DDBJ whole genome shotgun (WGS) entry which is preliminary data.</text>
</comment>
<organism evidence="1 2">
    <name type="scientific">Paenibacillus apii</name>
    <dbReference type="NCBI Taxonomy" id="1850370"/>
    <lineage>
        <taxon>Bacteria</taxon>
        <taxon>Bacillati</taxon>
        <taxon>Bacillota</taxon>
        <taxon>Bacilli</taxon>
        <taxon>Bacillales</taxon>
        <taxon>Paenibacillaceae</taxon>
        <taxon>Paenibacillus</taxon>
    </lineage>
</organism>
<keyword evidence="2" id="KW-1185">Reference proteome</keyword>
<dbReference type="RefSeq" id="WP_165093873.1">
    <property type="nucleotide sequence ID" value="NZ_JAAKGU010000001.1"/>
</dbReference>
<sequence>MNNEVFSTLMYALTKHAARDSFLDFLDSWGITEADYYDICGYLKETYDVRTYV</sequence>
<evidence type="ECO:0000313" key="2">
    <source>
        <dbReference type="Proteomes" id="UP000480151"/>
    </source>
</evidence>
<name>A0A6M1PGZ9_9BACL</name>
<dbReference type="EMBL" id="JAAKGU010000001">
    <property type="protein sequence ID" value="NGM81243.1"/>
    <property type="molecule type" value="Genomic_DNA"/>
</dbReference>
<protein>
    <submittedName>
        <fullName evidence="1">Uncharacterized protein</fullName>
    </submittedName>
</protein>
<evidence type="ECO:0000313" key="1">
    <source>
        <dbReference type="EMBL" id="NGM81243.1"/>
    </source>
</evidence>
<reference evidence="1 2" key="1">
    <citation type="submission" date="2020-02" db="EMBL/GenBank/DDBJ databases">
        <authorList>
            <person name="Gao J."/>
            <person name="Sun J."/>
        </authorList>
    </citation>
    <scope>NUCLEOTIDE SEQUENCE [LARGE SCALE GENOMIC DNA]</scope>
    <source>
        <strain evidence="1 2">7124</strain>
    </source>
</reference>
<dbReference type="AlphaFoldDB" id="A0A6M1PGZ9"/>